<sequence>MAFGVGSELSSGLTFIIKICEYTYALRAVSQQTKEYLITAQHAWNNINTCQELLGQQTEHLPASERKDYECGIEETKLAAEEVALLLEPARVNLEAD</sequence>
<evidence type="ECO:0000313" key="1">
    <source>
        <dbReference type="EMBL" id="KAK5062146.1"/>
    </source>
</evidence>
<organism evidence="1 2">
    <name type="scientific">Exophiala sideris</name>
    <dbReference type="NCBI Taxonomy" id="1016849"/>
    <lineage>
        <taxon>Eukaryota</taxon>
        <taxon>Fungi</taxon>
        <taxon>Dikarya</taxon>
        <taxon>Ascomycota</taxon>
        <taxon>Pezizomycotina</taxon>
        <taxon>Eurotiomycetes</taxon>
        <taxon>Chaetothyriomycetidae</taxon>
        <taxon>Chaetothyriales</taxon>
        <taxon>Herpotrichiellaceae</taxon>
        <taxon>Exophiala</taxon>
    </lineage>
</organism>
<evidence type="ECO:0000313" key="2">
    <source>
        <dbReference type="Proteomes" id="UP001345691"/>
    </source>
</evidence>
<protein>
    <recommendedName>
        <fullName evidence="3">Fungal N-terminal domain-containing protein</fullName>
    </recommendedName>
</protein>
<reference evidence="1 2" key="1">
    <citation type="submission" date="2023-08" db="EMBL/GenBank/DDBJ databases">
        <title>Black Yeasts Isolated from many extreme environments.</title>
        <authorList>
            <person name="Coleine C."/>
            <person name="Stajich J.E."/>
            <person name="Selbmann L."/>
        </authorList>
    </citation>
    <scope>NUCLEOTIDE SEQUENCE [LARGE SCALE GENOMIC DNA]</scope>
    <source>
        <strain evidence="1 2">CCFEE 6328</strain>
    </source>
</reference>
<dbReference type="EMBL" id="JAVRRF010000008">
    <property type="protein sequence ID" value="KAK5062146.1"/>
    <property type="molecule type" value="Genomic_DNA"/>
</dbReference>
<comment type="caution">
    <text evidence="1">The sequence shown here is derived from an EMBL/GenBank/DDBJ whole genome shotgun (WGS) entry which is preliminary data.</text>
</comment>
<gene>
    <name evidence="1" type="ORF">LTR69_004504</name>
</gene>
<accession>A0ABR0JDX8</accession>
<keyword evidence="2" id="KW-1185">Reference proteome</keyword>
<dbReference type="Proteomes" id="UP001345691">
    <property type="component" value="Unassembled WGS sequence"/>
</dbReference>
<evidence type="ECO:0008006" key="3">
    <source>
        <dbReference type="Google" id="ProtNLM"/>
    </source>
</evidence>
<proteinExistence type="predicted"/>
<name>A0ABR0JDX8_9EURO</name>